<feature type="non-terminal residue" evidence="3">
    <location>
        <position position="340"/>
    </location>
</feature>
<feature type="compositionally biased region" description="Basic and acidic residues" evidence="2">
    <location>
        <begin position="284"/>
        <end position="295"/>
    </location>
</feature>
<sequence>MDGSKGFEENVAELKSQIARLEKRLEKLETLTTFHTKSLADRGEKKAVVKDMPKYKLWRINKMRLREITNKQKKYGAIVPGMGFGWFISKGLPFFEHGRSGALIGGLLTMFFGGLPGEPGRTIRKVGAPVSLISLDVLEFYKRIRFIYETGGVSYKTWQQFDAINQKTGLLPRIGAFQHWRLRFVKSEKEYLEVMEERESARLGMVAFLNNVALDRQKAKEEREEKKRKMIEDNRIRRENDPNVRIRPVRWWRRFRGVENPPLEATPAEAEEDSTTSSSASTEEIDKPSKTDKLLGRVMWGEDLNPYVSDIVKREMEAKERKKEDKKKRKKRKKDTSNKG</sequence>
<name>A0A9W7ARA9_9STRA</name>
<keyword evidence="1" id="KW-0175">Coiled coil</keyword>
<proteinExistence type="predicted"/>
<keyword evidence="4" id="KW-1185">Reference proteome</keyword>
<dbReference type="Proteomes" id="UP001165122">
    <property type="component" value="Unassembled WGS sequence"/>
</dbReference>
<reference evidence="4" key="1">
    <citation type="journal article" date="2023" name="Commun. Biol.">
        <title>Genome analysis of Parmales, the sister group of diatoms, reveals the evolutionary specialization of diatoms from phago-mixotrophs to photoautotrophs.</title>
        <authorList>
            <person name="Ban H."/>
            <person name="Sato S."/>
            <person name="Yoshikawa S."/>
            <person name="Yamada K."/>
            <person name="Nakamura Y."/>
            <person name="Ichinomiya M."/>
            <person name="Sato N."/>
            <person name="Blanc-Mathieu R."/>
            <person name="Endo H."/>
            <person name="Kuwata A."/>
            <person name="Ogata H."/>
        </authorList>
    </citation>
    <scope>NUCLEOTIDE SEQUENCE [LARGE SCALE GENOMIC DNA]</scope>
    <source>
        <strain evidence="4">NIES 3700</strain>
    </source>
</reference>
<protein>
    <submittedName>
        <fullName evidence="3">Uncharacterized protein</fullName>
    </submittedName>
</protein>
<feature type="coiled-coil region" evidence="1">
    <location>
        <begin position="4"/>
        <end position="31"/>
    </location>
</feature>
<dbReference type="EMBL" id="BRXW01000679">
    <property type="protein sequence ID" value="GMH73673.1"/>
    <property type="molecule type" value="Genomic_DNA"/>
</dbReference>
<comment type="caution">
    <text evidence="3">The sequence shown here is derived from an EMBL/GenBank/DDBJ whole genome shotgun (WGS) entry which is preliminary data.</text>
</comment>
<dbReference type="AlphaFoldDB" id="A0A9W7ARA9"/>
<evidence type="ECO:0000256" key="1">
    <source>
        <dbReference type="SAM" id="Coils"/>
    </source>
</evidence>
<organism evidence="3 4">
    <name type="scientific">Triparma laevis f. longispina</name>
    <dbReference type="NCBI Taxonomy" id="1714387"/>
    <lineage>
        <taxon>Eukaryota</taxon>
        <taxon>Sar</taxon>
        <taxon>Stramenopiles</taxon>
        <taxon>Ochrophyta</taxon>
        <taxon>Bolidophyceae</taxon>
        <taxon>Parmales</taxon>
        <taxon>Triparmaceae</taxon>
        <taxon>Triparma</taxon>
    </lineage>
</organism>
<feature type="compositionally biased region" description="Basic residues" evidence="2">
    <location>
        <begin position="324"/>
        <end position="334"/>
    </location>
</feature>
<feature type="compositionally biased region" description="Basic and acidic residues" evidence="2">
    <location>
        <begin position="311"/>
        <end position="323"/>
    </location>
</feature>
<evidence type="ECO:0000313" key="4">
    <source>
        <dbReference type="Proteomes" id="UP001165122"/>
    </source>
</evidence>
<gene>
    <name evidence="3" type="ORF">TrLO_g14254</name>
</gene>
<evidence type="ECO:0000313" key="3">
    <source>
        <dbReference type="EMBL" id="GMH73673.1"/>
    </source>
</evidence>
<evidence type="ECO:0000256" key="2">
    <source>
        <dbReference type="SAM" id="MobiDB-lite"/>
    </source>
</evidence>
<accession>A0A9W7ARA9</accession>
<feature type="region of interest" description="Disordered" evidence="2">
    <location>
        <begin position="262"/>
        <end position="340"/>
    </location>
</feature>
<dbReference type="OrthoDB" id="10595583at2759"/>
<feature type="coiled-coil region" evidence="1">
    <location>
        <begin position="209"/>
        <end position="236"/>
    </location>
</feature>